<evidence type="ECO:0000313" key="1">
    <source>
        <dbReference type="EMBL" id="AXI99940.1"/>
    </source>
</evidence>
<sequence>MFDFDDEHDLLIDSLKRSEYIPLLPVKIQSLLTLYLKDVSRYELYLKELFSEISGVKRTIHLLGAEPEVYLNLGYQLNNSLGHLNYAGLGSLALRCQKKIKLLALASLWCVCDYIQIIKDASFEDCFDDLVSLINELGPEQNEVQKFCDLVISNTKDSGLKRKALVWKQSGKSIKEEIWLPVVASDIQGAEVSGGLIRVRLIHTAYDEALDKDYFHPLINTPKDENSKEYVYSNPVAAARAVFGKNRNTPAVQLLIGVEDEQAYCTGHSMGASFGLLAFLALEKLGSDHQRPFFPGGLAVTGIIEKNGTIGAVSLESIEEKVNACFFGPVSILVLPAGNYEKALVVCERLREKYPAKELALVGVNSLADMISDRRIIQYKKIPLLRQAGNYIQRNKTLILSAISLLMLVVLISKTMEPIDQNPAKFELELSRIIVLNQAGQYLSSIPIDDATYRELVKDQNHIRFYDINNNGRNEIIFLRNNSLTNSNSVTLTVLDVRDRKEIWSRSTVLSADFSHNPDIINRNMSSTGFLIIPGDGIRSPKIIHTASLNFFPFAIELLDLRSGELISSYLHSGRLNDLRILENSDGDPQSVIFTGVNNSFRQAIIGVLQIDEIRGQSPSQGRHKAQDLPVAVHEHYIRLPKTILFEAGRTNNLLSKGRRISLLHDKISVRIDDLVMDRSFGNGNGQLIWYFTKGLKPLGIGLTNAGDAVIQNLIDEGKLEHFPFTAEYIESLLEQVSYFRHGEWVRKHSK</sequence>
<protein>
    <submittedName>
        <fullName evidence="1">Uncharacterized protein</fullName>
    </submittedName>
</protein>
<dbReference type="OrthoDB" id="9816120at2"/>
<reference evidence="1 2" key="1">
    <citation type="submission" date="2018-03" db="EMBL/GenBank/DDBJ databases">
        <title>Phenotypic and genomic properties of Cyclonatronum proteinivorum gen. nov., sp. nov., a haloalkaliphilic bacteroidete from soda lakes possessing Na+-translocating rhodopsin.</title>
        <authorList>
            <person name="Toshchakov S.V."/>
            <person name="Korzhenkov A."/>
            <person name="Samarov N.I."/>
            <person name="Kublanov I.V."/>
            <person name="Muntyan M.S."/>
            <person name="Sorokin D.Y."/>
        </authorList>
    </citation>
    <scope>NUCLEOTIDE SEQUENCE [LARGE SCALE GENOMIC DNA]</scope>
    <source>
        <strain evidence="1 2">Omega</strain>
    </source>
</reference>
<gene>
    <name evidence="1" type="ORF">CYPRO_0657</name>
</gene>
<dbReference type="Gene3D" id="3.30.230.10">
    <property type="match status" value="1"/>
</dbReference>
<organism evidence="1 2">
    <name type="scientific">Cyclonatronum proteinivorum</name>
    <dbReference type="NCBI Taxonomy" id="1457365"/>
    <lineage>
        <taxon>Bacteria</taxon>
        <taxon>Pseudomonadati</taxon>
        <taxon>Balneolota</taxon>
        <taxon>Balneolia</taxon>
        <taxon>Balneolales</taxon>
        <taxon>Cyclonatronaceae</taxon>
        <taxon>Cyclonatronum</taxon>
    </lineage>
</organism>
<dbReference type="EMBL" id="CP027806">
    <property type="protein sequence ID" value="AXI99940.1"/>
    <property type="molecule type" value="Genomic_DNA"/>
</dbReference>
<dbReference type="RefSeq" id="WP_114983262.1">
    <property type="nucleotide sequence ID" value="NZ_CP027806.1"/>
</dbReference>
<keyword evidence="2" id="KW-1185">Reference proteome</keyword>
<evidence type="ECO:0000313" key="2">
    <source>
        <dbReference type="Proteomes" id="UP000254808"/>
    </source>
</evidence>
<dbReference type="InterPro" id="IPR014721">
    <property type="entry name" value="Ribsml_uS5_D2-typ_fold_subgr"/>
</dbReference>
<proteinExistence type="predicted"/>
<dbReference type="AlphaFoldDB" id="A0A345UHI9"/>
<accession>A0A345UHI9</accession>
<dbReference type="KEGG" id="cprv:CYPRO_0657"/>
<dbReference type="Proteomes" id="UP000254808">
    <property type="component" value="Chromosome"/>
</dbReference>
<name>A0A345UHI9_9BACT</name>